<protein>
    <recommendedName>
        <fullName evidence="4">Glycosyl hydrolase family 32 N-terminal domain-containing protein</fullName>
    </recommendedName>
</protein>
<dbReference type="EMBL" id="LBVW01000007">
    <property type="protein sequence ID" value="KKQ93768.1"/>
    <property type="molecule type" value="Genomic_DNA"/>
</dbReference>
<keyword evidence="1" id="KW-0472">Membrane</keyword>
<feature type="transmembrane region" description="Helical" evidence="1">
    <location>
        <begin position="12"/>
        <end position="35"/>
    </location>
</feature>
<organism evidence="2 3">
    <name type="scientific">Candidatus Woesebacteria bacterium GW2011_GWB1_39_10b</name>
    <dbReference type="NCBI Taxonomy" id="1618573"/>
    <lineage>
        <taxon>Bacteria</taxon>
        <taxon>Candidatus Woeseibacteriota</taxon>
    </lineage>
</organism>
<dbReference type="AlphaFoldDB" id="A0A0G0LPG0"/>
<comment type="caution">
    <text evidence="2">The sequence shown here is derived from an EMBL/GenBank/DDBJ whole genome shotgun (WGS) entry which is preliminary data.</text>
</comment>
<dbReference type="Proteomes" id="UP000034932">
    <property type="component" value="Unassembled WGS sequence"/>
</dbReference>
<dbReference type="STRING" id="1618573.UT19_C0007G0012"/>
<dbReference type="SUPFAM" id="SSF75005">
    <property type="entry name" value="Arabinanase/levansucrase/invertase"/>
    <property type="match status" value="2"/>
</dbReference>
<gene>
    <name evidence="2" type="ORF">UT19_C0007G0012</name>
</gene>
<dbReference type="Gene3D" id="2.115.10.20">
    <property type="entry name" value="Glycosyl hydrolase domain, family 43"/>
    <property type="match status" value="2"/>
</dbReference>
<evidence type="ECO:0000313" key="2">
    <source>
        <dbReference type="EMBL" id="KKQ93768.1"/>
    </source>
</evidence>
<evidence type="ECO:0000313" key="3">
    <source>
        <dbReference type="Proteomes" id="UP000034932"/>
    </source>
</evidence>
<dbReference type="InterPro" id="IPR023296">
    <property type="entry name" value="Glyco_hydro_beta-prop_sf"/>
</dbReference>
<proteinExistence type="predicted"/>
<name>A0A0G0LPG0_9BACT</name>
<reference evidence="2 3" key="1">
    <citation type="journal article" date="2015" name="Nature">
        <title>rRNA introns, odd ribosomes, and small enigmatic genomes across a large radiation of phyla.</title>
        <authorList>
            <person name="Brown C.T."/>
            <person name="Hug L.A."/>
            <person name="Thomas B.C."/>
            <person name="Sharon I."/>
            <person name="Castelle C.J."/>
            <person name="Singh A."/>
            <person name="Wilkins M.J."/>
            <person name="Williams K.H."/>
            <person name="Banfield J.F."/>
        </authorList>
    </citation>
    <scope>NUCLEOTIDE SEQUENCE [LARGE SCALE GENOMIC DNA]</scope>
</reference>
<keyword evidence="1" id="KW-0812">Transmembrane</keyword>
<evidence type="ECO:0008006" key="4">
    <source>
        <dbReference type="Google" id="ProtNLM"/>
    </source>
</evidence>
<accession>A0A0G0LPG0</accession>
<evidence type="ECO:0000256" key="1">
    <source>
        <dbReference type="SAM" id="Phobius"/>
    </source>
</evidence>
<sequence>MPQEKGLTTNLSGGFVEIILLVIVVAILVVGVVIYKQKSSKTPGTAQVNKSEQVEKVQSQWNEGGVAITGNFADAEIVDAGDGKFRMYYAIEPEVPGNKLEIYSATSTDGINWTKDEGIRKTFATFPDVIKVADGRLRMYFQNASVIKSAVSTDGLNWTDEQGIRVDTANNSGLKLDNVAATTTTILSDGIYLMVYRGQTGEKYPEKTPNNFIQLLLYATSKDGLTFDKKGVALDSRTSNILKGLTDGPEFVQWDNGELRLYFWSYKGVYHLNFKDGNFSEPIFDFTNNKDSKAKFPPNPPGDPTLAKINGKWFMYYGQHTKGIYYAIFKLPRG</sequence>
<keyword evidence="1" id="KW-1133">Transmembrane helix</keyword>